<name>A0A067BDS8_VIBMT</name>
<dbReference type="Proteomes" id="UP000053724">
    <property type="component" value="Unassembled WGS sequence"/>
</dbReference>
<dbReference type="Proteomes" id="UP000216173">
    <property type="component" value="Unassembled WGS sequence"/>
</dbReference>
<evidence type="ECO:0000313" key="2">
    <source>
        <dbReference type="EMBL" id="KDO12982.1"/>
    </source>
</evidence>
<sequence length="144" mass="15792">MKKVLLVVISVLFGSLLVGCQMNESAPKEQDKIQSITGSVAYRERIALPDNAVVTVYLQDVSLADAPATVIAKQNFITNGMQVPLEFNLAYDSSKIKASHRYSVSARIEVDGKLRFITDTHYGVITDTDATKQVRMMLVGVQGE</sequence>
<evidence type="ECO:0000313" key="5">
    <source>
        <dbReference type="Proteomes" id="UP000027331"/>
    </source>
</evidence>
<comment type="caution">
    <text evidence="3">The sequence shown here is derived from an EMBL/GenBank/DDBJ whole genome shotgun (WGS) entry which is preliminary data.</text>
</comment>
<feature type="chain" id="PRO_5015027413" evidence="1">
    <location>
        <begin position="21"/>
        <end position="144"/>
    </location>
</feature>
<evidence type="ECO:0000313" key="7">
    <source>
        <dbReference type="Proteomes" id="UP000216173"/>
    </source>
</evidence>
<evidence type="ECO:0000313" key="6">
    <source>
        <dbReference type="Proteomes" id="UP000053724"/>
    </source>
</evidence>
<protein>
    <submittedName>
        <fullName evidence="3">Lipo-like protein</fullName>
    </submittedName>
</protein>
<feature type="signal peptide" evidence="1">
    <location>
        <begin position="1"/>
        <end position="20"/>
    </location>
</feature>
<dbReference type="Pfam" id="PF09619">
    <property type="entry name" value="YscW"/>
    <property type="match status" value="1"/>
</dbReference>
<dbReference type="InterPro" id="IPR053196">
    <property type="entry name" value="Lipoprotein_YbaY-like"/>
</dbReference>
<dbReference type="PANTHER" id="PTHR38013:SF1">
    <property type="entry name" value="GLYCOPROTEIN_POLYSACCHARIDE METABOLISM"/>
    <property type="match status" value="1"/>
</dbReference>
<gene>
    <name evidence="3" type="ORF">AAY55_01820</name>
    <name evidence="4" type="ORF">CGU03_05340</name>
    <name evidence="2" type="ORF">DP83_14470</name>
</gene>
<dbReference type="PANTHER" id="PTHR38013">
    <property type="entry name" value="GLYCOPROTEIN/POLYSACCHARIDE METABOLISM"/>
    <property type="match status" value="1"/>
</dbReference>
<dbReference type="EMBL" id="JJMN01000074">
    <property type="protein sequence ID" value="KDO12982.1"/>
    <property type="molecule type" value="Genomic_DNA"/>
</dbReference>
<dbReference type="Proteomes" id="UP000027331">
    <property type="component" value="Unassembled WGS sequence"/>
</dbReference>
<reference evidence="7" key="3">
    <citation type="submission" date="2017-07" db="EMBL/GenBank/DDBJ databases">
        <authorList>
            <person name="Boucher Y."/>
            <person name="Orata F.D."/>
        </authorList>
    </citation>
    <scope>NUCLEOTIDE SEQUENCE [LARGE SCALE GENOMIC DNA]</scope>
    <source>
        <strain evidence="7">OYP9E10</strain>
    </source>
</reference>
<reference evidence="3 6" key="2">
    <citation type="journal article" date="2015" name="Genome Biol. Evol.">
        <title>The Dynamics of Genetic Interactions between Vibrio metoecus and Vibrio cholerae, Two Close Relatives Co-Occurring in the Environment.</title>
        <authorList>
            <person name="Orata F.D."/>
            <person name="Kirchberger P.C."/>
            <person name="Meheust R."/>
            <person name="Barlow E.J."/>
            <person name="Tarr C.L."/>
            <person name="Boucher Y."/>
        </authorList>
    </citation>
    <scope>NUCLEOTIDE SEQUENCE [LARGE SCALE GENOMIC DNA]</scope>
    <source>
        <strain evidence="3 6">08-2459</strain>
    </source>
</reference>
<reference evidence="2 5" key="1">
    <citation type="submission" date="2014-04" db="EMBL/GenBank/DDBJ databases">
        <title>Vibrio metecus sp. nov., a close relative of Vibrio cholerae isolated from coastal brackish ponds and clinical specimens.</title>
        <authorList>
            <person name="Kirchberger P.C."/>
            <person name="Turnsek M."/>
            <person name="Hunt D.E."/>
            <person name="Haley B.J."/>
            <person name="Colwell R."/>
            <person name="Polz M.F."/>
            <person name="Tarr C.L."/>
            <person name="Boucher Y."/>
        </authorList>
    </citation>
    <scope>NUCLEOTIDE SEQUENCE [LARGE SCALE GENOMIC DNA]</scope>
    <source>
        <strain evidence="2">OP3H</strain>
        <strain evidence="5">PPCK-2014</strain>
    </source>
</reference>
<dbReference type="InterPro" id="IPR039366">
    <property type="entry name" value="Pilotin"/>
</dbReference>
<keyword evidence="1" id="KW-0732">Signal</keyword>
<dbReference type="PATRIC" id="fig|1481663.10.peg.987"/>
<proteinExistence type="predicted"/>
<evidence type="ECO:0000313" key="4">
    <source>
        <dbReference type="EMBL" id="PAR22028.1"/>
    </source>
</evidence>
<organism evidence="3 6">
    <name type="scientific">Vibrio metoecus</name>
    <dbReference type="NCBI Taxonomy" id="1481663"/>
    <lineage>
        <taxon>Bacteria</taxon>
        <taxon>Pseudomonadati</taxon>
        <taxon>Pseudomonadota</taxon>
        <taxon>Gammaproteobacteria</taxon>
        <taxon>Vibrionales</taxon>
        <taxon>Vibrionaceae</taxon>
        <taxon>Vibrio</taxon>
    </lineage>
</organism>
<accession>A0A067BDS8</accession>
<evidence type="ECO:0000256" key="1">
    <source>
        <dbReference type="SAM" id="SignalP"/>
    </source>
</evidence>
<reference evidence="4" key="4">
    <citation type="submission" date="2017-07" db="EMBL/GenBank/DDBJ databases">
        <authorList>
            <person name="Sun Z.S."/>
            <person name="Albrecht U."/>
            <person name="Echele G."/>
            <person name="Lee C.C."/>
        </authorList>
    </citation>
    <scope>NUCLEOTIDE SEQUENCE [LARGE SCALE GENOMIC DNA]</scope>
    <source>
        <strain evidence="4">OYP9E10</strain>
    </source>
</reference>
<keyword evidence="5" id="KW-1185">Reference proteome</keyword>
<dbReference type="AlphaFoldDB" id="A0A067BDS8"/>
<dbReference type="GeneID" id="94014196"/>
<dbReference type="RefSeq" id="WP_000757092.1">
    <property type="nucleotide sequence ID" value="NZ_ACZT01000018.1"/>
</dbReference>
<dbReference type="EMBL" id="LCUF01000001">
    <property type="protein sequence ID" value="KQA24760.1"/>
    <property type="molecule type" value="Genomic_DNA"/>
</dbReference>
<evidence type="ECO:0000313" key="3">
    <source>
        <dbReference type="EMBL" id="KQA24760.1"/>
    </source>
</evidence>
<dbReference type="EMBL" id="NMSH01000005">
    <property type="protein sequence ID" value="PAR22028.1"/>
    <property type="molecule type" value="Genomic_DNA"/>
</dbReference>
<dbReference type="PROSITE" id="PS51257">
    <property type="entry name" value="PROKAR_LIPOPROTEIN"/>
    <property type="match status" value="1"/>
</dbReference>